<evidence type="ECO:0000256" key="3">
    <source>
        <dbReference type="ARBA" id="ARBA00007592"/>
    </source>
</evidence>
<dbReference type="CDD" id="cd00950">
    <property type="entry name" value="DHDPS"/>
    <property type="match status" value="1"/>
</dbReference>
<comment type="function">
    <text evidence="1 12">Catalyzes the condensation of (S)-aspartate-beta-semialdehyde [(S)-ASA] and pyruvate to 4-hydroxy-tetrahydrodipicolinate (HTPA).</text>
</comment>
<evidence type="ECO:0000256" key="5">
    <source>
        <dbReference type="ARBA" id="ARBA00022490"/>
    </source>
</evidence>
<evidence type="ECO:0000256" key="7">
    <source>
        <dbReference type="ARBA" id="ARBA00022915"/>
    </source>
</evidence>
<accession>A0A4R7G7N8</accession>
<evidence type="ECO:0000256" key="9">
    <source>
        <dbReference type="ARBA" id="ARBA00023239"/>
    </source>
</evidence>
<dbReference type="AlphaFoldDB" id="A0A4R7G7N8"/>
<feature type="site" description="Part of a proton relay during catalysis" evidence="12">
    <location>
        <position position="58"/>
    </location>
</feature>
<keyword evidence="17" id="KW-1185">Reference proteome</keyword>
<feature type="active site" description="Proton donor/acceptor" evidence="12 14">
    <location>
        <position position="147"/>
    </location>
</feature>
<dbReference type="RefSeq" id="WP_133725644.1">
    <property type="nucleotide sequence ID" value="NZ_SOAN01000001.1"/>
</dbReference>
<proteinExistence type="inferred from homology"/>
<feature type="active site" description="Schiff-base intermediate with substrate" evidence="12 14">
    <location>
        <position position="175"/>
    </location>
</feature>
<comment type="catalytic activity">
    <reaction evidence="11 12">
        <text>L-aspartate 4-semialdehyde + pyruvate = (2S,4S)-4-hydroxy-2,3,4,5-tetrahydrodipicolinate + H2O + H(+)</text>
        <dbReference type="Rhea" id="RHEA:34171"/>
        <dbReference type="ChEBI" id="CHEBI:15361"/>
        <dbReference type="ChEBI" id="CHEBI:15377"/>
        <dbReference type="ChEBI" id="CHEBI:15378"/>
        <dbReference type="ChEBI" id="CHEBI:67139"/>
        <dbReference type="ChEBI" id="CHEBI:537519"/>
        <dbReference type="EC" id="4.3.3.7"/>
    </reaction>
</comment>
<evidence type="ECO:0000256" key="6">
    <source>
        <dbReference type="ARBA" id="ARBA00022605"/>
    </source>
</evidence>
<organism evidence="16 17">
    <name type="scientific">Nesterenkonia aurantiaca</name>
    <dbReference type="NCBI Taxonomy" id="1436010"/>
    <lineage>
        <taxon>Bacteria</taxon>
        <taxon>Bacillati</taxon>
        <taxon>Actinomycetota</taxon>
        <taxon>Actinomycetes</taxon>
        <taxon>Micrococcales</taxon>
        <taxon>Micrococcaceae</taxon>
        <taxon>Nesterenkonia</taxon>
    </lineage>
</organism>
<keyword evidence="10 12" id="KW-0704">Schiff base</keyword>
<keyword evidence="9 12" id="KW-0456">Lyase</keyword>
<dbReference type="PROSITE" id="PS00665">
    <property type="entry name" value="DHDPS_1"/>
    <property type="match status" value="1"/>
</dbReference>
<dbReference type="GO" id="GO:0005829">
    <property type="term" value="C:cytosol"/>
    <property type="evidence" value="ECO:0007669"/>
    <property type="project" value="TreeGrafter"/>
</dbReference>
<evidence type="ECO:0000313" key="17">
    <source>
        <dbReference type="Proteomes" id="UP000294506"/>
    </source>
</evidence>
<dbReference type="GO" id="GO:0009089">
    <property type="term" value="P:lysine biosynthetic process via diaminopimelate"/>
    <property type="evidence" value="ECO:0007669"/>
    <property type="project" value="UniProtKB-UniRule"/>
</dbReference>
<feature type="site" description="Part of a proton relay during catalysis" evidence="12">
    <location>
        <position position="121"/>
    </location>
</feature>
<evidence type="ECO:0000256" key="4">
    <source>
        <dbReference type="ARBA" id="ARBA00012086"/>
    </source>
</evidence>
<feature type="binding site" evidence="12 15">
    <location>
        <position position="59"/>
    </location>
    <ligand>
        <name>pyruvate</name>
        <dbReference type="ChEBI" id="CHEBI:15361"/>
    </ligand>
</feature>
<evidence type="ECO:0000256" key="13">
    <source>
        <dbReference type="PIRNR" id="PIRNR001365"/>
    </source>
</evidence>
<evidence type="ECO:0000256" key="10">
    <source>
        <dbReference type="ARBA" id="ARBA00023270"/>
    </source>
</evidence>
<evidence type="ECO:0000256" key="15">
    <source>
        <dbReference type="PIRSR" id="PIRSR001365-2"/>
    </source>
</evidence>
<evidence type="ECO:0000256" key="1">
    <source>
        <dbReference type="ARBA" id="ARBA00003294"/>
    </source>
</evidence>
<dbReference type="GO" id="GO:0019877">
    <property type="term" value="P:diaminopimelate biosynthetic process"/>
    <property type="evidence" value="ECO:0007669"/>
    <property type="project" value="UniProtKB-UniRule"/>
</dbReference>
<dbReference type="InterPro" id="IPR013785">
    <property type="entry name" value="Aldolase_TIM"/>
</dbReference>
<comment type="subcellular location">
    <subcellularLocation>
        <location evidence="12">Cytoplasm</location>
    </subcellularLocation>
</comment>
<protein>
    <recommendedName>
        <fullName evidence="4 12">4-hydroxy-tetrahydrodipicolinate synthase</fullName>
        <shortName evidence="12">HTPA synthase</shortName>
        <ecNumber evidence="4 12">4.3.3.7</ecNumber>
    </recommendedName>
</protein>
<dbReference type="Gene3D" id="3.20.20.70">
    <property type="entry name" value="Aldolase class I"/>
    <property type="match status" value="1"/>
</dbReference>
<dbReference type="InterPro" id="IPR020624">
    <property type="entry name" value="Schiff_base-form_aldolases_CS"/>
</dbReference>
<evidence type="ECO:0000256" key="12">
    <source>
        <dbReference type="HAMAP-Rule" id="MF_00418"/>
    </source>
</evidence>
<comment type="similarity">
    <text evidence="3 12 13">Belongs to the DapA family.</text>
</comment>
<dbReference type="Pfam" id="PF00701">
    <property type="entry name" value="DHDPS"/>
    <property type="match status" value="1"/>
</dbReference>
<gene>
    <name evidence="12" type="primary">dapA</name>
    <name evidence="16" type="ORF">EV640_101421</name>
</gene>
<dbReference type="HAMAP" id="MF_00418">
    <property type="entry name" value="DapA"/>
    <property type="match status" value="1"/>
</dbReference>
<dbReference type="EMBL" id="SOAN01000001">
    <property type="protein sequence ID" value="TDS87633.1"/>
    <property type="molecule type" value="Genomic_DNA"/>
</dbReference>
<dbReference type="SMART" id="SM01130">
    <property type="entry name" value="DHDPS"/>
    <property type="match status" value="1"/>
</dbReference>
<dbReference type="EC" id="4.3.3.7" evidence="4 12"/>
<comment type="caution">
    <text evidence="16">The sequence shown here is derived from an EMBL/GenBank/DDBJ whole genome shotgun (WGS) entry which is preliminary data.</text>
</comment>
<keyword evidence="7 12" id="KW-0220">Diaminopimelate biosynthesis</keyword>
<dbReference type="PRINTS" id="PR00146">
    <property type="entry name" value="DHPICSNTHASE"/>
</dbReference>
<dbReference type="SUPFAM" id="SSF51569">
    <property type="entry name" value="Aldolase"/>
    <property type="match status" value="1"/>
</dbReference>
<keyword evidence="5 12" id="KW-0963">Cytoplasm</keyword>
<name>A0A4R7G7N8_9MICC</name>
<dbReference type="InterPro" id="IPR002220">
    <property type="entry name" value="DapA-like"/>
</dbReference>
<evidence type="ECO:0000256" key="8">
    <source>
        <dbReference type="ARBA" id="ARBA00023154"/>
    </source>
</evidence>
<evidence type="ECO:0000256" key="11">
    <source>
        <dbReference type="ARBA" id="ARBA00047836"/>
    </source>
</evidence>
<dbReference type="NCBIfam" id="TIGR00674">
    <property type="entry name" value="dapA"/>
    <property type="match status" value="1"/>
</dbReference>
<evidence type="ECO:0000256" key="14">
    <source>
        <dbReference type="PIRSR" id="PIRSR001365-1"/>
    </source>
</evidence>
<feature type="binding site" evidence="12 15">
    <location>
        <position position="215"/>
    </location>
    <ligand>
        <name>pyruvate</name>
        <dbReference type="ChEBI" id="CHEBI:15361"/>
    </ligand>
</feature>
<dbReference type="GO" id="GO:0008840">
    <property type="term" value="F:4-hydroxy-tetrahydrodipicolinate synthase activity"/>
    <property type="evidence" value="ECO:0007669"/>
    <property type="project" value="UniProtKB-UniRule"/>
</dbReference>
<dbReference type="PIRSF" id="PIRSF001365">
    <property type="entry name" value="DHDPS"/>
    <property type="match status" value="1"/>
</dbReference>
<comment type="pathway">
    <text evidence="2 12">Amino-acid biosynthesis; L-lysine biosynthesis via DAP pathway; (S)-tetrahydrodipicolinate from L-aspartate: step 3/4.</text>
</comment>
<dbReference type="PROSITE" id="PS00666">
    <property type="entry name" value="DHDPS_2"/>
    <property type="match status" value="1"/>
</dbReference>
<reference evidence="16 17" key="1">
    <citation type="submission" date="2019-03" db="EMBL/GenBank/DDBJ databases">
        <title>Genomic Encyclopedia of Type Strains, Phase III (KMG-III): the genomes of soil and plant-associated and newly described type strains.</title>
        <authorList>
            <person name="Whitman W."/>
        </authorList>
    </citation>
    <scope>NUCLEOTIDE SEQUENCE [LARGE SCALE GENOMIC DNA]</scope>
    <source>
        <strain evidence="16 17">DSM 27373</strain>
    </source>
</reference>
<comment type="subunit">
    <text evidence="12">Homotetramer; dimer of dimers.</text>
</comment>
<sequence>MDSTPDFRFRLAPPFGTVVTAMVTPFDPSGQLDLDGARDLAGWLTRDGWNDGLVVNGTTGESITTTDAEKTAMVSTVAAAVGGRATVIAGVGVADTQHSIDLAQAAAEAGADGLLVVAPYYCRPSQAGLLRHFTAVAESTSLPVMLYDIPKRTGVAISRETFAAAAQHPQIVAVKDAKGDLASSSWVMRHTDLTYYSGDDMLNLPLLSIGATGFVSVVGHVAADLLRHLQRCHQQGRTVQAAGIHRQLLAIYEGMFRAPAAASVKAALAMQGLPGGSVRLPLLDLDDAESRQLSLDLAESGIPDRVMPARAMVSAEATVYQSGGARPVLSLRLP</sequence>
<keyword evidence="8 12" id="KW-0457">Lysine biosynthesis</keyword>
<dbReference type="InterPro" id="IPR005263">
    <property type="entry name" value="DapA"/>
</dbReference>
<keyword evidence="6 12" id="KW-0028">Amino-acid biosynthesis</keyword>
<evidence type="ECO:0000256" key="2">
    <source>
        <dbReference type="ARBA" id="ARBA00005120"/>
    </source>
</evidence>
<dbReference type="InterPro" id="IPR020625">
    <property type="entry name" value="Schiff_base-form_aldolases_AS"/>
</dbReference>
<dbReference type="PANTHER" id="PTHR12128">
    <property type="entry name" value="DIHYDRODIPICOLINATE SYNTHASE"/>
    <property type="match status" value="1"/>
</dbReference>
<evidence type="ECO:0000313" key="16">
    <source>
        <dbReference type="EMBL" id="TDS87633.1"/>
    </source>
</evidence>
<dbReference type="UniPathway" id="UPA00034">
    <property type="reaction ID" value="UER00017"/>
</dbReference>
<comment type="caution">
    <text evidence="12">Was originally thought to be a dihydrodipicolinate synthase (DHDPS), catalyzing the condensation of (S)-aspartate-beta-semialdehyde [(S)-ASA] and pyruvate to dihydrodipicolinate (DHDP). However, it was shown in E.coli that the product of the enzymatic reaction is not dihydrodipicolinate but in fact (4S)-4-hydroxy-2,3,4,5-tetrahydro-(2S)-dipicolinic acid (HTPA), and that the consecutive dehydration reaction leading to DHDP is not spontaneous but catalyzed by DapB.</text>
</comment>
<dbReference type="PANTHER" id="PTHR12128:SF66">
    <property type="entry name" value="4-HYDROXY-2-OXOGLUTARATE ALDOLASE, MITOCHONDRIAL"/>
    <property type="match status" value="1"/>
</dbReference>
<dbReference type="Proteomes" id="UP000294506">
    <property type="component" value="Unassembled WGS sequence"/>
</dbReference>